<feature type="region of interest" description="Disordered" evidence="1">
    <location>
        <begin position="1"/>
        <end position="40"/>
    </location>
</feature>
<gene>
    <name evidence="2" type="ORF">D1345_10560</name>
</gene>
<proteinExistence type="predicted"/>
<dbReference type="AlphaFoldDB" id="A0AAD0RXJ0"/>
<organism evidence="2 3">
    <name type="scientific">Chromobacterium rhizoryzae</name>
    <dbReference type="NCBI Taxonomy" id="1778675"/>
    <lineage>
        <taxon>Bacteria</taxon>
        <taxon>Pseudomonadati</taxon>
        <taxon>Pseudomonadota</taxon>
        <taxon>Betaproteobacteria</taxon>
        <taxon>Neisseriales</taxon>
        <taxon>Chromobacteriaceae</taxon>
        <taxon>Chromobacterium</taxon>
    </lineage>
</organism>
<dbReference type="EMBL" id="CP031968">
    <property type="protein sequence ID" value="AXT46603.1"/>
    <property type="molecule type" value="Genomic_DNA"/>
</dbReference>
<protein>
    <submittedName>
        <fullName evidence="2">Phage terminase small subunit P27 family</fullName>
    </submittedName>
</protein>
<evidence type="ECO:0000313" key="2">
    <source>
        <dbReference type="EMBL" id="AXT46603.1"/>
    </source>
</evidence>
<name>A0AAD0RXJ0_9NEIS</name>
<dbReference type="NCBIfam" id="TIGR01558">
    <property type="entry name" value="sm_term_P27"/>
    <property type="match status" value="1"/>
</dbReference>
<dbReference type="Proteomes" id="UP000259465">
    <property type="component" value="Chromosome"/>
</dbReference>
<reference evidence="2 3" key="1">
    <citation type="submission" date="2018-08" db="EMBL/GenBank/DDBJ databases">
        <title>Complete genome sequence of JP2-74.</title>
        <authorList>
            <person name="Wu L."/>
        </authorList>
    </citation>
    <scope>NUCLEOTIDE SEQUENCE [LARGE SCALE GENOMIC DNA]</scope>
    <source>
        <strain evidence="2 3">JP2-74</strain>
    </source>
</reference>
<keyword evidence="3" id="KW-1185">Reference proteome</keyword>
<dbReference type="KEGG" id="crz:D1345_10560"/>
<accession>A0AAD0RXJ0</accession>
<sequence length="161" mass="17216">MARAPGGGRKPKPTHLKIITGNPGKRALNKAEPEYSSVPAAPPPDWLSPLAVEKWEELAPLLAGTKVLTDVDLHNLEVFCQAYARWREAEDSVSKKGVIVDTPFGPKKNPACTVINETSRQLAAFGAMLGLDPSSRSRLGTAGAATKTTNRFTGLLKKKAS</sequence>
<evidence type="ECO:0000256" key="1">
    <source>
        <dbReference type="SAM" id="MobiDB-lite"/>
    </source>
</evidence>
<evidence type="ECO:0000313" key="3">
    <source>
        <dbReference type="Proteomes" id="UP000259465"/>
    </source>
</evidence>
<dbReference type="RefSeq" id="WP_019100048.1">
    <property type="nucleotide sequence ID" value="NZ_CP031968.1"/>
</dbReference>
<dbReference type="InterPro" id="IPR006448">
    <property type="entry name" value="Phage_term_ssu_P27"/>
</dbReference>
<dbReference type="Pfam" id="PF05119">
    <property type="entry name" value="Terminase_4"/>
    <property type="match status" value="1"/>
</dbReference>